<dbReference type="FunFam" id="1.10.287.130:FF:000120">
    <property type="entry name" value="RteA, two-component system histidine kinase, with response regulator receiver domain"/>
    <property type="match status" value="1"/>
</dbReference>
<name>F3PRI3_9BACE</name>
<feature type="region of interest" description="Disordered" evidence="18">
    <location>
        <begin position="497"/>
        <end position="533"/>
    </location>
</feature>
<dbReference type="eggNOG" id="COG2205">
    <property type="taxonomic scope" value="Bacteria"/>
</dbReference>
<dbReference type="PROSITE" id="PS50894">
    <property type="entry name" value="HPT"/>
    <property type="match status" value="1"/>
</dbReference>
<feature type="coiled-coil region" evidence="17">
    <location>
        <begin position="249"/>
        <end position="276"/>
    </location>
</feature>
<evidence type="ECO:0000313" key="24">
    <source>
        <dbReference type="Proteomes" id="UP000003416"/>
    </source>
</evidence>
<dbReference type="InterPro" id="IPR036890">
    <property type="entry name" value="HATPase_C_sf"/>
</dbReference>
<dbReference type="eggNOG" id="COG0784">
    <property type="taxonomic scope" value="Bacteria"/>
</dbReference>
<evidence type="ECO:0000256" key="11">
    <source>
        <dbReference type="ARBA" id="ARBA00022840"/>
    </source>
</evidence>
<keyword evidence="8 19" id="KW-0812">Transmembrane</keyword>
<accession>F3PRI3</accession>
<dbReference type="GO" id="GO:0005524">
    <property type="term" value="F:ATP binding"/>
    <property type="evidence" value="ECO:0007669"/>
    <property type="project" value="UniProtKB-KW"/>
</dbReference>
<keyword evidence="24" id="KW-1185">Reference proteome</keyword>
<dbReference type="GeneID" id="86049023"/>
<keyword evidence="12 19" id="KW-1133">Transmembrane helix</keyword>
<feature type="transmembrane region" description="Helical" evidence="19">
    <location>
        <begin position="6"/>
        <end position="27"/>
    </location>
</feature>
<feature type="domain" description="Histidine kinase" evidence="20">
    <location>
        <begin position="276"/>
        <end position="490"/>
    </location>
</feature>
<dbReference type="SMART" id="SM00448">
    <property type="entry name" value="REC"/>
    <property type="match status" value="1"/>
</dbReference>
<keyword evidence="17" id="KW-0175">Coiled coil</keyword>
<dbReference type="PANTHER" id="PTHR43047:SF72">
    <property type="entry name" value="OSMOSENSING HISTIDINE PROTEIN KINASE SLN1"/>
    <property type="match status" value="1"/>
</dbReference>
<dbReference type="PROSITE" id="PS50109">
    <property type="entry name" value="HIS_KIN"/>
    <property type="match status" value="1"/>
</dbReference>
<dbReference type="Gene3D" id="3.30.565.10">
    <property type="entry name" value="Histidine kinase-like ATPase, C-terminal domain"/>
    <property type="match status" value="1"/>
</dbReference>
<evidence type="ECO:0000256" key="12">
    <source>
        <dbReference type="ARBA" id="ARBA00022989"/>
    </source>
</evidence>
<dbReference type="Gene3D" id="1.20.120.160">
    <property type="entry name" value="HPT domain"/>
    <property type="match status" value="1"/>
</dbReference>
<keyword evidence="4" id="KW-1003">Cell membrane</keyword>
<evidence type="ECO:0000259" key="22">
    <source>
        <dbReference type="PROSITE" id="PS50894"/>
    </source>
</evidence>
<evidence type="ECO:0000256" key="3">
    <source>
        <dbReference type="ARBA" id="ARBA00012438"/>
    </source>
</evidence>
<evidence type="ECO:0000256" key="1">
    <source>
        <dbReference type="ARBA" id="ARBA00000085"/>
    </source>
</evidence>
<dbReference type="Gene3D" id="3.40.50.2300">
    <property type="match status" value="1"/>
</dbReference>
<dbReference type="SUPFAM" id="SSF55874">
    <property type="entry name" value="ATPase domain of HSP90 chaperone/DNA topoisomerase II/histidine kinase"/>
    <property type="match status" value="1"/>
</dbReference>
<dbReference type="GO" id="GO:0000155">
    <property type="term" value="F:phosphorelay sensor kinase activity"/>
    <property type="evidence" value="ECO:0007669"/>
    <property type="project" value="InterPro"/>
</dbReference>
<dbReference type="InterPro" id="IPR001789">
    <property type="entry name" value="Sig_transdc_resp-reg_receiver"/>
</dbReference>
<evidence type="ECO:0000256" key="15">
    <source>
        <dbReference type="PROSITE-ProRule" id="PRU00110"/>
    </source>
</evidence>
<dbReference type="PRINTS" id="PR00344">
    <property type="entry name" value="BCTRLSENSOR"/>
</dbReference>
<dbReference type="Proteomes" id="UP000003416">
    <property type="component" value="Unassembled WGS sequence"/>
</dbReference>
<feature type="domain" description="Response regulatory" evidence="21">
    <location>
        <begin position="539"/>
        <end position="656"/>
    </location>
</feature>
<feature type="compositionally biased region" description="Basic and acidic residues" evidence="18">
    <location>
        <begin position="497"/>
        <end position="508"/>
    </location>
</feature>
<evidence type="ECO:0000256" key="8">
    <source>
        <dbReference type="ARBA" id="ARBA00022692"/>
    </source>
</evidence>
<dbReference type="InterPro" id="IPR004358">
    <property type="entry name" value="Sig_transdc_His_kin-like_C"/>
</dbReference>
<evidence type="ECO:0000256" key="13">
    <source>
        <dbReference type="ARBA" id="ARBA00023012"/>
    </source>
</evidence>
<evidence type="ECO:0000256" key="19">
    <source>
        <dbReference type="SAM" id="Phobius"/>
    </source>
</evidence>
<dbReference type="PROSITE" id="PS50110">
    <property type="entry name" value="RESPONSE_REGULATORY"/>
    <property type="match status" value="1"/>
</dbReference>
<dbReference type="CDD" id="cd00082">
    <property type="entry name" value="HisKA"/>
    <property type="match status" value="1"/>
</dbReference>
<dbReference type="InterPro" id="IPR005467">
    <property type="entry name" value="His_kinase_dom"/>
</dbReference>
<evidence type="ECO:0000259" key="20">
    <source>
        <dbReference type="PROSITE" id="PS50109"/>
    </source>
</evidence>
<dbReference type="Gene3D" id="1.10.287.130">
    <property type="match status" value="1"/>
</dbReference>
<evidence type="ECO:0000313" key="23">
    <source>
        <dbReference type="EMBL" id="EGF58314.1"/>
    </source>
</evidence>
<keyword evidence="10 23" id="KW-0418">Kinase</keyword>
<dbReference type="FunFam" id="3.30.565.10:FF:000023">
    <property type="entry name" value="PAS domain-containing sensor histidine kinase"/>
    <property type="match status" value="1"/>
</dbReference>
<keyword evidence="5" id="KW-0997">Cell inner membrane</keyword>
<evidence type="ECO:0000256" key="14">
    <source>
        <dbReference type="ARBA" id="ARBA00023136"/>
    </source>
</evidence>
<dbReference type="InterPro" id="IPR036097">
    <property type="entry name" value="HisK_dim/P_sf"/>
</dbReference>
<protein>
    <recommendedName>
        <fullName evidence="3">histidine kinase</fullName>
        <ecNumber evidence="3">2.7.13.3</ecNumber>
    </recommendedName>
</protein>
<dbReference type="InterPro" id="IPR008207">
    <property type="entry name" value="Sig_transdc_His_kin_Hpt_dom"/>
</dbReference>
<evidence type="ECO:0000259" key="21">
    <source>
        <dbReference type="PROSITE" id="PS50110"/>
    </source>
</evidence>
<feature type="compositionally biased region" description="Acidic residues" evidence="18">
    <location>
        <begin position="660"/>
        <end position="673"/>
    </location>
</feature>
<dbReference type="SUPFAM" id="SSF52172">
    <property type="entry name" value="CheY-like"/>
    <property type="match status" value="1"/>
</dbReference>
<gene>
    <name evidence="23" type="ORF">HMPREF9446_01334</name>
</gene>
<dbReference type="EC" id="2.7.13.3" evidence="3"/>
<organism evidence="23 24">
    <name type="scientific">Bacteroides fluxus YIT 12057</name>
    <dbReference type="NCBI Taxonomy" id="763034"/>
    <lineage>
        <taxon>Bacteria</taxon>
        <taxon>Pseudomonadati</taxon>
        <taxon>Bacteroidota</taxon>
        <taxon>Bacteroidia</taxon>
        <taxon>Bacteroidales</taxon>
        <taxon>Bacteroidaceae</taxon>
        <taxon>Bacteroides</taxon>
    </lineage>
</organism>
<comment type="subcellular location">
    <subcellularLocation>
        <location evidence="2">Cell inner membrane</location>
        <topology evidence="2">Multi-pass membrane protein</topology>
    </subcellularLocation>
</comment>
<dbReference type="AlphaFoldDB" id="F3PRI3"/>
<dbReference type="SUPFAM" id="SSF47384">
    <property type="entry name" value="Homodimeric domain of signal transducing histidine kinase"/>
    <property type="match status" value="1"/>
</dbReference>
<dbReference type="Pfam" id="PF02518">
    <property type="entry name" value="HATPase_c"/>
    <property type="match status" value="1"/>
</dbReference>
<dbReference type="PANTHER" id="PTHR43047">
    <property type="entry name" value="TWO-COMPONENT HISTIDINE PROTEIN KINASE"/>
    <property type="match status" value="1"/>
</dbReference>
<dbReference type="InterPro" id="IPR003594">
    <property type="entry name" value="HATPase_dom"/>
</dbReference>
<dbReference type="SUPFAM" id="SSF47226">
    <property type="entry name" value="Histidine-containing phosphotransfer domain, HPT domain"/>
    <property type="match status" value="1"/>
</dbReference>
<dbReference type="RefSeq" id="WP_009124563.1">
    <property type="nucleotide sequence ID" value="NZ_GL882623.1"/>
</dbReference>
<evidence type="ECO:0000256" key="16">
    <source>
        <dbReference type="PROSITE-ProRule" id="PRU00169"/>
    </source>
</evidence>
<dbReference type="InterPro" id="IPR011006">
    <property type="entry name" value="CheY-like_superfamily"/>
</dbReference>
<feature type="modified residue" description="Phosphohistidine" evidence="15">
    <location>
        <position position="729"/>
    </location>
</feature>
<evidence type="ECO:0000256" key="5">
    <source>
        <dbReference type="ARBA" id="ARBA00022519"/>
    </source>
</evidence>
<dbReference type="SMART" id="SM00388">
    <property type="entry name" value="HisKA"/>
    <property type="match status" value="1"/>
</dbReference>
<keyword evidence="9" id="KW-0547">Nucleotide-binding</keyword>
<keyword evidence="6 16" id="KW-0597">Phosphoprotein</keyword>
<dbReference type="GO" id="GO:0009927">
    <property type="term" value="F:histidine phosphotransfer kinase activity"/>
    <property type="evidence" value="ECO:0007669"/>
    <property type="project" value="TreeGrafter"/>
</dbReference>
<dbReference type="EMBL" id="AFBN01000024">
    <property type="protein sequence ID" value="EGF58314.1"/>
    <property type="molecule type" value="Genomic_DNA"/>
</dbReference>
<evidence type="ECO:0000256" key="6">
    <source>
        <dbReference type="ARBA" id="ARBA00022553"/>
    </source>
</evidence>
<comment type="caution">
    <text evidence="23">The sequence shown here is derived from an EMBL/GenBank/DDBJ whole genome shotgun (WGS) entry which is preliminary data.</text>
</comment>
<feature type="transmembrane region" description="Helical" evidence="19">
    <location>
        <begin position="223"/>
        <end position="243"/>
    </location>
</feature>
<evidence type="ECO:0000256" key="7">
    <source>
        <dbReference type="ARBA" id="ARBA00022679"/>
    </source>
</evidence>
<proteinExistence type="predicted"/>
<dbReference type="Pfam" id="PF00512">
    <property type="entry name" value="HisKA"/>
    <property type="match status" value="1"/>
</dbReference>
<feature type="region of interest" description="Disordered" evidence="18">
    <location>
        <begin position="655"/>
        <end position="674"/>
    </location>
</feature>
<dbReference type="Pfam" id="PF00072">
    <property type="entry name" value="Response_reg"/>
    <property type="match status" value="1"/>
</dbReference>
<evidence type="ECO:0000256" key="18">
    <source>
        <dbReference type="SAM" id="MobiDB-lite"/>
    </source>
</evidence>
<evidence type="ECO:0000256" key="2">
    <source>
        <dbReference type="ARBA" id="ARBA00004429"/>
    </source>
</evidence>
<reference evidence="23 24" key="1">
    <citation type="submission" date="2011-02" db="EMBL/GenBank/DDBJ databases">
        <authorList>
            <person name="Weinstock G."/>
            <person name="Sodergren E."/>
            <person name="Clifton S."/>
            <person name="Fulton L."/>
            <person name="Fulton B."/>
            <person name="Courtney L."/>
            <person name="Fronick C."/>
            <person name="Harrison M."/>
            <person name="Strong C."/>
            <person name="Farmer C."/>
            <person name="Delahaunty K."/>
            <person name="Markovic C."/>
            <person name="Hall O."/>
            <person name="Minx P."/>
            <person name="Tomlinson C."/>
            <person name="Mitreva M."/>
            <person name="Hou S."/>
            <person name="Chen J."/>
            <person name="Wollam A."/>
            <person name="Pepin K.H."/>
            <person name="Johnson M."/>
            <person name="Bhonagiri V."/>
            <person name="Zhang X."/>
            <person name="Suruliraj S."/>
            <person name="Warren W."/>
            <person name="Chinwalla A."/>
            <person name="Mardis E.R."/>
            <person name="Wilson R.K."/>
        </authorList>
    </citation>
    <scope>NUCLEOTIDE SEQUENCE [LARGE SCALE GENOMIC DNA]</scope>
    <source>
        <strain evidence="23 24">YIT 12057</strain>
    </source>
</reference>
<comment type="catalytic activity">
    <reaction evidence="1">
        <text>ATP + protein L-histidine = ADP + protein N-phospho-L-histidine.</text>
        <dbReference type="EC" id="2.7.13.3"/>
    </reaction>
</comment>
<sequence length="782" mass="87033">MNSVSKVKIAVGYTLLLAVMFFSLFFVNREMENLMLSDDRDIQWTDSLLTLLREKDTNTIRMLRTLSEANESMVSTSDIEHIIAEQDSVVTRQRVQHRIISHRDTVVTRPKKKGFFRRLGEVFVPPKKDTAIQVKTSLEFATDTVIAPYNPADSLHEKLRAVAQQKKAVSVIVQQRKRNLQRLDHMLTARIDSLLKDYEAETLSRAREEAEYQQAVRQRSAKIIGGIAVGALLLSAFFLVIIGRDITRSNRYRRELEEARRRAEDLLATREKLMLAITHDFKAPLGSIMGYADLLSRLTVDERQRFYLDNMKTSSEHLLKLVVDLLDFHRLDLHKAEINRVSFHPSRLLEEIHVSFEPLTSAKGLTLNCEIAPELNSTFISDPLRLRQIINNLLSNAEKFTDHGGITMTARYENRKLVVAIADTGKGMAPADRERIFQEFTRLPGAQGKEGFGLGLSIVRMLVQLLEGTIEVDSRPGKGSTFTVSVPIYPLNKEKQSLNEERKVKNEECPSGGDAAAQSSSPYNDDSSFKGGSSSEKLKVLLIDDDRIQLTLTSAMLSQSGIASVSCLQLDELLDALRSDTFDILLSDVQMPAINGFDLLELLRASNIPQARAIPVIAVTARSDMKREEFTAHGFAGCLYKPFTVQELLREVNITKEELPEGEETPSGGEDEASVPGYNFSALTAFSGDDPEAAKSILESFVSETRLNVGRLQKAADAGDMNEVAAVSHKMIPLFTLIGATELVGLLKVLERSGDAPFTAEQKDRVLASLALVEDIIGSLPA</sequence>
<keyword evidence="11" id="KW-0067">ATP-binding</keyword>
<dbReference type="InterPro" id="IPR003661">
    <property type="entry name" value="HisK_dim/P_dom"/>
</dbReference>
<dbReference type="SMART" id="SM00387">
    <property type="entry name" value="HATPase_c"/>
    <property type="match status" value="1"/>
</dbReference>
<evidence type="ECO:0000256" key="9">
    <source>
        <dbReference type="ARBA" id="ARBA00022741"/>
    </source>
</evidence>
<feature type="domain" description="HPt" evidence="22">
    <location>
        <begin position="690"/>
        <end position="782"/>
    </location>
</feature>
<feature type="modified residue" description="4-aspartylphosphate" evidence="16">
    <location>
        <position position="588"/>
    </location>
</feature>
<keyword evidence="7" id="KW-0808">Transferase</keyword>
<feature type="compositionally biased region" description="Polar residues" evidence="18">
    <location>
        <begin position="517"/>
        <end position="533"/>
    </location>
</feature>
<keyword evidence="13" id="KW-0902">Two-component regulatory system</keyword>
<dbReference type="HOGENOM" id="CLU_000445_114_50_10"/>
<evidence type="ECO:0000256" key="4">
    <source>
        <dbReference type="ARBA" id="ARBA00022475"/>
    </source>
</evidence>
<evidence type="ECO:0000256" key="10">
    <source>
        <dbReference type="ARBA" id="ARBA00022777"/>
    </source>
</evidence>
<dbReference type="GO" id="GO:0005886">
    <property type="term" value="C:plasma membrane"/>
    <property type="evidence" value="ECO:0007669"/>
    <property type="project" value="UniProtKB-SubCell"/>
</dbReference>
<keyword evidence="14 19" id="KW-0472">Membrane</keyword>
<evidence type="ECO:0000256" key="17">
    <source>
        <dbReference type="SAM" id="Coils"/>
    </source>
</evidence>
<dbReference type="STRING" id="763034.HMPREF9446_01334"/>
<dbReference type="InterPro" id="IPR036641">
    <property type="entry name" value="HPT_dom_sf"/>
</dbReference>